<keyword evidence="7" id="KW-0539">Nucleus</keyword>
<dbReference type="InterPro" id="IPR003511">
    <property type="entry name" value="HORMA_dom"/>
</dbReference>
<evidence type="ECO:0000256" key="7">
    <source>
        <dbReference type="ARBA" id="ARBA00023242"/>
    </source>
</evidence>
<keyword evidence="3" id="KW-0158">Chromosome</keyword>
<dbReference type="InterPro" id="IPR036570">
    <property type="entry name" value="HORMA_dom_sf"/>
</dbReference>
<feature type="compositionally biased region" description="Basic residues" evidence="9">
    <location>
        <begin position="534"/>
        <end position="543"/>
    </location>
</feature>
<dbReference type="PANTHER" id="PTHR48225">
    <property type="entry name" value="HORMA DOMAIN-CONTAINING PROTEIN 1"/>
    <property type="match status" value="1"/>
</dbReference>
<feature type="compositionally biased region" description="Polar residues" evidence="9">
    <location>
        <begin position="508"/>
        <end position="518"/>
    </location>
</feature>
<keyword evidence="5" id="KW-0863">Zinc-finger</keyword>
<evidence type="ECO:0000256" key="4">
    <source>
        <dbReference type="ARBA" id="ARBA00022723"/>
    </source>
</evidence>
<evidence type="ECO:0000256" key="5">
    <source>
        <dbReference type="ARBA" id="ARBA00022771"/>
    </source>
</evidence>
<feature type="domain" description="HORMA" evidence="10">
    <location>
        <begin position="26"/>
        <end position="227"/>
    </location>
</feature>
<dbReference type="SUPFAM" id="SSF56019">
    <property type="entry name" value="The spindle assembly checkpoint protein mad2"/>
    <property type="match status" value="1"/>
</dbReference>
<dbReference type="PANTHER" id="PTHR48225:SF7">
    <property type="entry name" value="MEIOSIS-SPECIFIC PROTEIN HOP1"/>
    <property type="match status" value="1"/>
</dbReference>
<evidence type="ECO:0000313" key="11">
    <source>
        <dbReference type="Proteomes" id="UP000694888"/>
    </source>
</evidence>
<dbReference type="Pfam" id="PF02301">
    <property type="entry name" value="HORMA"/>
    <property type="match status" value="1"/>
</dbReference>
<dbReference type="GeneID" id="101847081"/>
<evidence type="ECO:0000313" key="12">
    <source>
        <dbReference type="RefSeq" id="XP_005090373.1"/>
    </source>
</evidence>
<organism evidence="11 12">
    <name type="scientific">Aplysia californica</name>
    <name type="common">California sea hare</name>
    <dbReference type="NCBI Taxonomy" id="6500"/>
    <lineage>
        <taxon>Eukaryota</taxon>
        <taxon>Metazoa</taxon>
        <taxon>Spiralia</taxon>
        <taxon>Lophotrochozoa</taxon>
        <taxon>Mollusca</taxon>
        <taxon>Gastropoda</taxon>
        <taxon>Heterobranchia</taxon>
        <taxon>Euthyneura</taxon>
        <taxon>Tectipleura</taxon>
        <taxon>Aplysiida</taxon>
        <taxon>Aplysioidea</taxon>
        <taxon>Aplysiidae</taxon>
        <taxon>Aplysia</taxon>
    </lineage>
</organism>
<keyword evidence="4" id="KW-0479">Metal-binding</keyword>
<evidence type="ECO:0000256" key="6">
    <source>
        <dbReference type="ARBA" id="ARBA00022833"/>
    </source>
</evidence>
<dbReference type="InterPro" id="IPR011011">
    <property type="entry name" value="Znf_FYVE_PHD"/>
</dbReference>
<gene>
    <name evidence="12" type="primary">LOC101847081</name>
</gene>
<dbReference type="Gene3D" id="3.30.40.10">
    <property type="entry name" value="Zinc/RING finger domain, C3HC4 (zinc finger)"/>
    <property type="match status" value="1"/>
</dbReference>
<keyword evidence="8" id="KW-0469">Meiosis</keyword>
<evidence type="ECO:0000256" key="3">
    <source>
        <dbReference type="ARBA" id="ARBA00022454"/>
    </source>
</evidence>
<sequence length="579" mass="64784">MATLQAQRPQVKNWETIFPNEQVTEQRSALFVKKLLAVAISNITYLRNIFPEHAFGDKYLEDLNLKILRNESMCPGACQVIKWVKGCFDALDKKYLKSLVIGIYVDPNNPETVIESYTFKFSYQNSGAVDIYRNDRKISCAYSADETKKATIRLLRTLIVLTNTLTSLPDKVMMTMKLFYYDEVTPADYEPPGFKPSSDDAFVFQDDATNIAIGSVSTAFHTVKLRVKTDAKQFDMHEEPISNSQDDSTNICVTDAGLDKEGTDSVQEVTCEQAAKISKPVHIAEKHSNKKSIQQASPDVPEVNQEDFKVRCPCGCNEDDGLMILCAECKFWQHGVCFLIISEENAPESHICDICAKPGNPLLEPTDPQLCEMTSITVQGTCLWRRALTVCTEFKKIVAPQLARRLGIENAVAQGLINRLEKEGYIANSHQRKKLGKMVNQEEIKSKGIPHYFRTPQALSQKQTSVSEDTENCMVTDDYIEGSQEVHKTRTVDKAVNALSECAKKMSLDSTEQITHSPPAQAKAATRPMQNKRPFTRSRKRARSQTNDNDFEIACSGDSPTAGSKSKKKASKVSRDVVV</sequence>
<dbReference type="SUPFAM" id="SSF57903">
    <property type="entry name" value="FYVE/PHD zinc finger"/>
    <property type="match status" value="1"/>
</dbReference>
<keyword evidence="6" id="KW-0862">Zinc</keyword>
<evidence type="ECO:0000256" key="8">
    <source>
        <dbReference type="ARBA" id="ARBA00023254"/>
    </source>
</evidence>
<dbReference type="Gene3D" id="3.30.900.10">
    <property type="entry name" value="HORMA domain"/>
    <property type="match status" value="1"/>
</dbReference>
<evidence type="ECO:0000256" key="1">
    <source>
        <dbReference type="ARBA" id="ARBA00004123"/>
    </source>
</evidence>
<protein>
    <submittedName>
        <fullName evidence="12">HORMA domain-containing protein 1 isoform X1</fullName>
    </submittedName>
</protein>
<dbReference type="SMART" id="SM00249">
    <property type="entry name" value="PHD"/>
    <property type="match status" value="1"/>
</dbReference>
<accession>A0ABM0JCA0</accession>
<dbReference type="RefSeq" id="XP_005090373.1">
    <property type="nucleotide sequence ID" value="XM_005090316.3"/>
</dbReference>
<dbReference type="InterPro" id="IPR013083">
    <property type="entry name" value="Znf_RING/FYVE/PHD"/>
</dbReference>
<dbReference type="Proteomes" id="UP000694888">
    <property type="component" value="Unplaced"/>
</dbReference>
<evidence type="ECO:0000256" key="9">
    <source>
        <dbReference type="SAM" id="MobiDB-lite"/>
    </source>
</evidence>
<name>A0ABM0JCA0_APLCA</name>
<evidence type="ECO:0000256" key="2">
    <source>
        <dbReference type="ARBA" id="ARBA00004286"/>
    </source>
</evidence>
<comment type="subcellular location">
    <subcellularLocation>
        <location evidence="2">Chromosome</location>
    </subcellularLocation>
    <subcellularLocation>
        <location evidence="1">Nucleus</location>
    </subcellularLocation>
</comment>
<keyword evidence="11" id="KW-1185">Reference proteome</keyword>
<reference evidence="12" key="1">
    <citation type="submission" date="2025-08" db="UniProtKB">
        <authorList>
            <consortium name="RefSeq"/>
        </authorList>
    </citation>
    <scope>IDENTIFICATION</scope>
</reference>
<dbReference type="InterPro" id="IPR001965">
    <property type="entry name" value="Znf_PHD"/>
</dbReference>
<feature type="region of interest" description="Disordered" evidence="9">
    <location>
        <begin position="507"/>
        <end position="579"/>
    </location>
</feature>
<dbReference type="InterPro" id="IPR051294">
    <property type="entry name" value="HORMA_MeioticProgression"/>
</dbReference>
<dbReference type="Pfam" id="PF20826">
    <property type="entry name" value="PHD_5"/>
    <property type="match status" value="1"/>
</dbReference>
<evidence type="ECO:0000259" key="10">
    <source>
        <dbReference type="PROSITE" id="PS50815"/>
    </source>
</evidence>
<proteinExistence type="predicted"/>
<dbReference type="PROSITE" id="PS50815">
    <property type="entry name" value="HORMA"/>
    <property type="match status" value="1"/>
</dbReference>